<evidence type="ECO:0000313" key="2">
    <source>
        <dbReference type="Proteomes" id="UP000653797"/>
    </source>
</evidence>
<comment type="caution">
    <text evidence="1">The sequence shown here is derived from an EMBL/GenBank/DDBJ whole genome shotgun (WGS) entry which is preliminary data.</text>
</comment>
<accession>A0A927GFG5</accession>
<sequence>METKMSIIPVLQAIAAMTSNTEIDKAALLRDEALAGANDIQKDQILRAWRQRNEELLNEFRRQGDESLTLLTQNGFVVDTAQWLTIKRYAEKYNVSTQVVTNWISRGTIPTDSTMILAELNNIRLVKDQPYR</sequence>
<dbReference type="EMBL" id="JACXAA010000009">
    <property type="protein sequence ID" value="MBD2755756.1"/>
    <property type="molecule type" value="Genomic_DNA"/>
</dbReference>
<gene>
    <name evidence="1" type="ORF">IC230_22825</name>
</gene>
<dbReference type="GO" id="GO:0003677">
    <property type="term" value="F:DNA binding"/>
    <property type="evidence" value="ECO:0007669"/>
    <property type="project" value="InterPro"/>
</dbReference>
<proteinExistence type="predicted"/>
<name>A0A927GFG5_9BACT</name>
<evidence type="ECO:0000313" key="1">
    <source>
        <dbReference type="EMBL" id="MBD2755756.1"/>
    </source>
</evidence>
<dbReference type="InterPro" id="IPR010982">
    <property type="entry name" value="Lambda_DNA-bd_dom_sf"/>
</dbReference>
<keyword evidence="2" id="KW-1185">Reference proteome</keyword>
<dbReference type="Gene3D" id="1.10.260.40">
    <property type="entry name" value="lambda repressor-like DNA-binding domains"/>
    <property type="match status" value="1"/>
</dbReference>
<dbReference type="RefSeq" id="WP_191041374.1">
    <property type="nucleotide sequence ID" value="NZ_JACXAA010000009.1"/>
</dbReference>
<dbReference type="Proteomes" id="UP000653797">
    <property type="component" value="Unassembled WGS sequence"/>
</dbReference>
<dbReference type="AlphaFoldDB" id="A0A927GFG5"/>
<organism evidence="1 2">
    <name type="scientific">Spirosoma validum</name>
    <dbReference type="NCBI Taxonomy" id="2771355"/>
    <lineage>
        <taxon>Bacteria</taxon>
        <taxon>Pseudomonadati</taxon>
        <taxon>Bacteroidota</taxon>
        <taxon>Cytophagia</taxon>
        <taxon>Cytophagales</taxon>
        <taxon>Cytophagaceae</taxon>
        <taxon>Spirosoma</taxon>
    </lineage>
</organism>
<reference evidence="1" key="1">
    <citation type="submission" date="2020-09" db="EMBL/GenBank/DDBJ databases">
        <authorList>
            <person name="Kim M.K."/>
        </authorList>
    </citation>
    <scope>NUCLEOTIDE SEQUENCE</scope>
    <source>
        <strain evidence="1">BT704</strain>
    </source>
</reference>
<protein>
    <submittedName>
        <fullName evidence="1">Uncharacterized protein</fullName>
    </submittedName>
</protein>